<feature type="domain" description="CCHC-type" evidence="8">
    <location>
        <begin position="190"/>
        <end position="204"/>
    </location>
</feature>
<keyword evidence="6" id="KW-0479">Metal-binding</keyword>
<evidence type="ECO:0000256" key="2">
    <source>
        <dbReference type="ARBA" id="ARBA00022695"/>
    </source>
</evidence>
<dbReference type="SMART" id="SM00343">
    <property type="entry name" value="ZnF_C2HC"/>
    <property type="match status" value="2"/>
</dbReference>
<dbReference type="Gene3D" id="3.10.10.10">
    <property type="entry name" value="HIV Type 1 Reverse Transcriptase, subunit A, domain 1"/>
    <property type="match status" value="1"/>
</dbReference>
<dbReference type="InterPro" id="IPR043128">
    <property type="entry name" value="Rev_trsase/Diguanyl_cyclase"/>
</dbReference>
<dbReference type="CDD" id="cd01647">
    <property type="entry name" value="RT_LTR"/>
    <property type="match status" value="1"/>
</dbReference>
<dbReference type="GO" id="GO:0003676">
    <property type="term" value="F:nucleic acid binding"/>
    <property type="evidence" value="ECO:0007669"/>
    <property type="project" value="InterPro"/>
</dbReference>
<dbReference type="Gene3D" id="2.40.70.10">
    <property type="entry name" value="Acid Proteases"/>
    <property type="match status" value="1"/>
</dbReference>
<dbReference type="PANTHER" id="PTHR37984:SF5">
    <property type="entry name" value="PROTEIN NYNRIN-LIKE"/>
    <property type="match status" value="1"/>
</dbReference>
<dbReference type="SUPFAM" id="SSF57756">
    <property type="entry name" value="Retrovirus zinc finger-like domains"/>
    <property type="match status" value="1"/>
</dbReference>
<keyword evidence="11" id="KW-1185">Reference proteome</keyword>
<feature type="domain" description="Peptidase A2" evidence="9">
    <location>
        <begin position="259"/>
        <end position="297"/>
    </location>
</feature>
<dbReference type="CDD" id="cd00303">
    <property type="entry name" value="retropepsin_like"/>
    <property type="match status" value="1"/>
</dbReference>
<dbReference type="GO" id="GO:0004519">
    <property type="term" value="F:endonuclease activity"/>
    <property type="evidence" value="ECO:0007669"/>
    <property type="project" value="UniProtKB-KW"/>
</dbReference>
<evidence type="ECO:0000256" key="1">
    <source>
        <dbReference type="ARBA" id="ARBA00022679"/>
    </source>
</evidence>
<dbReference type="Proteomes" id="UP001458880">
    <property type="component" value="Unassembled WGS sequence"/>
</dbReference>
<dbReference type="InterPro" id="IPR050951">
    <property type="entry name" value="Retrovirus_Pol_polyprotein"/>
</dbReference>
<keyword evidence="6" id="KW-0862">Zinc</keyword>
<sequence>MWKIRCVRLTAAKIFPVEKWIEEFEDNAELRKWNDLHKYIFAKKSWRGLAKLYIQGEAGLNSWRSLKRALLKEFSTKINSVKLHETLRTRQIKKGESAQEYLLVMKEIASRGSIDDESLIQYVINGIADDDPNKIVLYGSRNLNDFKCKLKDYEQLRKTSKASTSSKINSNGRQKTTNAKSSPKSDGNVRCFLCGAMGHRSADCAHKSKGFKCFKCNNFGHKAHDCKSKTANQDSSIKSLSVTTNNMYHKQIGIGNITVNALIDTGSAGNVIREDILRAMGSPRLQKSLAPLIGFGGHSVNMLGFYEDDIVVDDDTFFTKIFVAPNGTMNIDAVIGQELLRHAEMKSSIDNITICKLMKEPAIMTIEMTNLDEPIIGEDCTKDAKERVREMVLAYEPKKTKTTNVTMKIITTEDIPIYHHPRRLPFIEREIVDKQVQEWINDGIIESCTSEYASQVVIVKKKDGSHRLCIDYRKLNKVVVKDRYPLPLIEDQLDRLQEAGVFSTLDLKNGIFFHVPVEEQSRNILPL</sequence>
<dbReference type="Gene3D" id="4.10.60.10">
    <property type="entry name" value="Zinc finger, CCHC-type"/>
    <property type="match status" value="1"/>
</dbReference>
<evidence type="ECO:0000256" key="4">
    <source>
        <dbReference type="ARBA" id="ARBA00022759"/>
    </source>
</evidence>
<evidence type="ECO:0000256" key="6">
    <source>
        <dbReference type="PROSITE-ProRule" id="PRU00047"/>
    </source>
</evidence>
<dbReference type="InterPro" id="IPR043502">
    <property type="entry name" value="DNA/RNA_pol_sf"/>
</dbReference>
<dbReference type="GO" id="GO:0008270">
    <property type="term" value="F:zinc ion binding"/>
    <property type="evidence" value="ECO:0007669"/>
    <property type="project" value="UniProtKB-KW"/>
</dbReference>
<dbReference type="InterPro" id="IPR036875">
    <property type="entry name" value="Znf_CCHC_sf"/>
</dbReference>
<evidence type="ECO:0000313" key="10">
    <source>
        <dbReference type="EMBL" id="KAK9694782.1"/>
    </source>
</evidence>
<proteinExistence type="predicted"/>
<dbReference type="InterPro" id="IPR001878">
    <property type="entry name" value="Znf_CCHC"/>
</dbReference>
<name>A0AAW1IXP8_POPJA</name>
<evidence type="ECO:0000259" key="9">
    <source>
        <dbReference type="PROSITE" id="PS50175"/>
    </source>
</evidence>
<gene>
    <name evidence="10" type="ORF">QE152_g33311</name>
</gene>
<dbReference type="PANTHER" id="PTHR37984">
    <property type="entry name" value="PROTEIN CBG26694"/>
    <property type="match status" value="1"/>
</dbReference>
<protein>
    <submittedName>
        <fullName evidence="10">Retrotransposon gag protein</fullName>
    </submittedName>
</protein>
<dbReference type="PROSITE" id="PS50158">
    <property type="entry name" value="ZF_CCHC"/>
    <property type="match status" value="2"/>
</dbReference>
<feature type="region of interest" description="Disordered" evidence="7">
    <location>
        <begin position="161"/>
        <end position="185"/>
    </location>
</feature>
<dbReference type="SUPFAM" id="SSF56672">
    <property type="entry name" value="DNA/RNA polymerases"/>
    <property type="match status" value="1"/>
</dbReference>
<dbReference type="Gene3D" id="3.30.70.270">
    <property type="match status" value="1"/>
</dbReference>
<dbReference type="InterPro" id="IPR001995">
    <property type="entry name" value="Peptidase_A2_cat"/>
</dbReference>
<keyword evidence="4" id="KW-0255">Endonuclease</keyword>
<keyword evidence="6" id="KW-0863">Zinc-finger</keyword>
<evidence type="ECO:0000256" key="7">
    <source>
        <dbReference type="SAM" id="MobiDB-lite"/>
    </source>
</evidence>
<keyword evidence="2" id="KW-0548">Nucleotidyltransferase</keyword>
<evidence type="ECO:0000256" key="5">
    <source>
        <dbReference type="ARBA" id="ARBA00022801"/>
    </source>
</evidence>
<dbReference type="Pfam" id="PF00098">
    <property type="entry name" value="zf-CCHC"/>
    <property type="match status" value="2"/>
</dbReference>
<dbReference type="SUPFAM" id="SSF50630">
    <property type="entry name" value="Acid proteases"/>
    <property type="match status" value="1"/>
</dbReference>
<comment type="caution">
    <text evidence="10">The sequence shown here is derived from an EMBL/GenBank/DDBJ whole genome shotgun (WGS) entry which is preliminary data.</text>
</comment>
<evidence type="ECO:0000256" key="3">
    <source>
        <dbReference type="ARBA" id="ARBA00022722"/>
    </source>
</evidence>
<accession>A0AAW1IXP8</accession>
<dbReference type="GO" id="GO:0004190">
    <property type="term" value="F:aspartic-type endopeptidase activity"/>
    <property type="evidence" value="ECO:0007669"/>
    <property type="project" value="InterPro"/>
</dbReference>
<keyword evidence="3" id="KW-0540">Nuclease</keyword>
<organism evidence="10 11">
    <name type="scientific">Popillia japonica</name>
    <name type="common">Japanese beetle</name>
    <dbReference type="NCBI Taxonomy" id="7064"/>
    <lineage>
        <taxon>Eukaryota</taxon>
        <taxon>Metazoa</taxon>
        <taxon>Ecdysozoa</taxon>
        <taxon>Arthropoda</taxon>
        <taxon>Hexapoda</taxon>
        <taxon>Insecta</taxon>
        <taxon>Pterygota</taxon>
        <taxon>Neoptera</taxon>
        <taxon>Endopterygota</taxon>
        <taxon>Coleoptera</taxon>
        <taxon>Polyphaga</taxon>
        <taxon>Scarabaeiformia</taxon>
        <taxon>Scarabaeidae</taxon>
        <taxon>Rutelinae</taxon>
        <taxon>Popillia</taxon>
    </lineage>
</organism>
<evidence type="ECO:0000313" key="11">
    <source>
        <dbReference type="Proteomes" id="UP001458880"/>
    </source>
</evidence>
<dbReference type="GO" id="GO:0016779">
    <property type="term" value="F:nucleotidyltransferase activity"/>
    <property type="evidence" value="ECO:0007669"/>
    <property type="project" value="UniProtKB-KW"/>
</dbReference>
<dbReference type="Pfam" id="PF03732">
    <property type="entry name" value="Retrotrans_gag"/>
    <property type="match status" value="1"/>
</dbReference>
<dbReference type="AlphaFoldDB" id="A0AAW1IXP8"/>
<dbReference type="InterPro" id="IPR021109">
    <property type="entry name" value="Peptidase_aspartic_dom_sf"/>
</dbReference>
<reference evidence="10 11" key="1">
    <citation type="journal article" date="2024" name="BMC Genomics">
        <title>De novo assembly and annotation of Popillia japonica's genome with initial clues to its potential as an invasive pest.</title>
        <authorList>
            <person name="Cucini C."/>
            <person name="Boschi S."/>
            <person name="Funari R."/>
            <person name="Cardaioli E."/>
            <person name="Iannotti N."/>
            <person name="Marturano G."/>
            <person name="Paoli F."/>
            <person name="Bruttini M."/>
            <person name="Carapelli A."/>
            <person name="Frati F."/>
            <person name="Nardi F."/>
        </authorList>
    </citation>
    <scope>NUCLEOTIDE SEQUENCE [LARGE SCALE GENOMIC DNA]</scope>
    <source>
        <strain evidence="10">DMR45628</strain>
    </source>
</reference>
<dbReference type="InterPro" id="IPR005162">
    <property type="entry name" value="Retrotrans_gag_dom"/>
</dbReference>
<feature type="domain" description="CCHC-type" evidence="8">
    <location>
        <begin position="212"/>
        <end position="228"/>
    </location>
</feature>
<keyword evidence="5" id="KW-0378">Hydrolase</keyword>
<keyword evidence="1" id="KW-0808">Transferase</keyword>
<dbReference type="PROSITE" id="PS50175">
    <property type="entry name" value="ASP_PROT_RETROV"/>
    <property type="match status" value="1"/>
</dbReference>
<evidence type="ECO:0000259" key="8">
    <source>
        <dbReference type="PROSITE" id="PS50158"/>
    </source>
</evidence>
<dbReference type="EMBL" id="JASPKY010000502">
    <property type="protein sequence ID" value="KAK9694782.1"/>
    <property type="molecule type" value="Genomic_DNA"/>
</dbReference>
<dbReference type="GO" id="GO:0071897">
    <property type="term" value="P:DNA biosynthetic process"/>
    <property type="evidence" value="ECO:0007669"/>
    <property type="project" value="UniProtKB-ARBA"/>
</dbReference>
<dbReference type="GO" id="GO:0006508">
    <property type="term" value="P:proteolysis"/>
    <property type="evidence" value="ECO:0007669"/>
    <property type="project" value="InterPro"/>
</dbReference>